<reference evidence="6 7" key="1">
    <citation type="submission" date="2024-03" db="EMBL/GenBank/DDBJ databases">
        <title>Mouse gut bacterial collection (mGBC) of GemPharmatech.</title>
        <authorList>
            <person name="He Y."/>
            <person name="Dong L."/>
            <person name="Wu D."/>
            <person name="Gao X."/>
            <person name="Lin Z."/>
        </authorList>
    </citation>
    <scope>NUCLEOTIDE SEQUENCE [LARGE SCALE GENOMIC DNA]</scope>
    <source>
        <strain evidence="6 7">15-30</strain>
    </source>
</reference>
<dbReference type="RefSeq" id="WP_369942747.1">
    <property type="nucleotide sequence ID" value="NZ_JBCLUF010000032.1"/>
</dbReference>
<evidence type="ECO:0000256" key="3">
    <source>
        <dbReference type="ARBA" id="ARBA00022741"/>
    </source>
</evidence>
<dbReference type="Pfam" id="PF13732">
    <property type="entry name" value="DrrA1-3_C"/>
    <property type="match status" value="1"/>
</dbReference>
<dbReference type="Pfam" id="PF00005">
    <property type="entry name" value="ABC_tran"/>
    <property type="match status" value="1"/>
</dbReference>
<dbReference type="InterPro" id="IPR003439">
    <property type="entry name" value="ABC_transporter-like_ATP-bd"/>
</dbReference>
<gene>
    <name evidence="6" type="ORF">AALT52_08215</name>
</gene>
<feature type="domain" description="ABC transporter" evidence="5">
    <location>
        <begin position="2"/>
        <end position="229"/>
    </location>
</feature>
<dbReference type="SMART" id="SM00382">
    <property type="entry name" value="AAA"/>
    <property type="match status" value="1"/>
</dbReference>
<dbReference type="InterPro" id="IPR050763">
    <property type="entry name" value="ABC_transporter_ATP-binding"/>
</dbReference>
<proteinExistence type="inferred from homology"/>
<evidence type="ECO:0000259" key="5">
    <source>
        <dbReference type="PROSITE" id="PS50893"/>
    </source>
</evidence>
<dbReference type="InterPro" id="IPR027417">
    <property type="entry name" value="P-loop_NTPase"/>
</dbReference>
<dbReference type="Gene3D" id="3.40.50.300">
    <property type="entry name" value="P-loop containing nucleotide triphosphate hydrolases"/>
    <property type="match status" value="1"/>
</dbReference>
<name>A0ABV4DQX5_9LACO</name>
<evidence type="ECO:0000256" key="4">
    <source>
        <dbReference type="ARBA" id="ARBA00022840"/>
    </source>
</evidence>
<dbReference type="PANTHER" id="PTHR42711">
    <property type="entry name" value="ABC TRANSPORTER ATP-BINDING PROTEIN"/>
    <property type="match status" value="1"/>
</dbReference>
<accession>A0ABV4DQX5</accession>
<dbReference type="Proteomes" id="UP001565236">
    <property type="component" value="Unassembled WGS sequence"/>
</dbReference>
<comment type="caution">
    <text evidence="6">The sequence shown here is derived from an EMBL/GenBank/DDBJ whole genome shotgun (WGS) entry which is preliminary data.</text>
</comment>
<dbReference type="InterPro" id="IPR017871">
    <property type="entry name" value="ABC_transporter-like_CS"/>
</dbReference>
<dbReference type="PROSITE" id="PS50893">
    <property type="entry name" value="ABC_TRANSPORTER_2"/>
    <property type="match status" value="1"/>
</dbReference>
<dbReference type="EMBL" id="JBCLUF010000032">
    <property type="protein sequence ID" value="MEY8662870.1"/>
    <property type="molecule type" value="Genomic_DNA"/>
</dbReference>
<evidence type="ECO:0000256" key="1">
    <source>
        <dbReference type="ARBA" id="ARBA00005417"/>
    </source>
</evidence>
<dbReference type="SUPFAM" id="SSF52540">
    <property type="entry name" value="P-loop containing nucleoside triphosphate hydrolases"/>
    <property type="match status" value="1"/>
</dbReference>
<dbReference type="PROSITE" id="PS00211">
    <property type="entry name" value="ABC_TRANSPORTER_1"/>
    <property type="match status" value="1"/>
</dbReference>
<protein>
    <submittedName>
        <fullName evidence="6">ABC transporter ATP-binding protein</fullName>
    </submittedName>
</protein>
<keyword evidence="3" id="KW-0547">Nucleotide-binding</keyword>
<keyword evidence="4 6" id="KW-0067">ATP-binding</keyword>
<dbReference type="GO" id="GO:0005524">
    <property type="term" value="F:ATP binding"/>
    <property type="evidence" value="ECO:0007669"/>
    <property type="project" value="UniProtKB-KW"/>
</dbReference>
<evidence type="ECO:0000313" key="7">
    <source>
        <dbReference type="Proteomes" id="UP001565236"/>
    </source>
</evidence>
<dbReference type="InterPro" id="IPR025302">
    <property type="entry name" value="DrrA1/2-like_C"/>
</dbReference>
<evidence type="ECO:0000313" key="6">
    <source>
        <dbReference type="EMBL" id="MEY8662870.1"/>
    </source>
</evidence>
<dbReference type="InterPro" id="IPR003593">
    <property type="entry name" value="AAA+_ATPase"/>
</dbReference>
<keyword evidence="7" id="KW-1185">Reference proteome</keyword>
<evidence type="ECO:0000256" key="2">
    <source>
        <dbReference type="ARBA" id="ARBA00022448"/>
    </source>
</evidence>
<dbReference type="PANTHER" id="PTHR42711:SF5">
    <property type="entry name" value="ABC TRANSPORTER ATP-BINDING PROTEIN NATA"/>
    <property type="match status" value="1"/>
</dbReference>
<comment type="similarity">
    <text evidence="1">Belongs to the ABC transporter superfamily.</text>
</comment>
<organism evidence="6 7">
    <name type="scientific">Ligilactobacillus faecis</name>
    <dbReference type="NCBI Taxonomy" id="762833"/>
    <lineage>
        <taxon>Bacteria</taxon>
        <taxon>Bacillati</taxon>
        <taxon>Bacillota</taxon>
        <taxon>Bacilli</taxon>
        <taxon>Lactobacillales</taxon>
        <taxon>Lactobacillaceae</taxon>
        <taxon>Ligilactobacillus</taxon>
    </lineage>
</organism>
<keyword evidence="2" id="KW-0813">Transport</keyword>
<sequence length="300" mass="33653">MLEVKRLNKSFGQMQAVNDLSFQIEDGQILGLIGQNGAGKTTTFRMILGLMQADQGEVLWNGEPIGPKHQNLIGYLPEERGLYPKETVEHQIIYFGNLRGIPAPKLKQEVDAWLEKFAVKGKKSDKIKSLSKGNQQKVQLITTLIHRPKLVILDEPFSGLDPLNADIMKQAILELKKAGACVIFSSHNMANVEELCDQLLMIKDGKEVLAGTVTDIRESFGRIKVFLEAQVTLAELEALPYVEKVKEKQKLFEVTLTTPEAGKELFKFALKDDYIATFSQQPLSLEEIFKLKAGQVKRDE</sequence>